<dbReference type="EMBL" id="QUMU01000019">
    <property type="protein sequence ID" value="REG22553.1"/>
    <property type="molecule type" value="Genomic_DNA"/>
</dbReference>
<proteinExistence type="predicted"/>
<accession>A0ABX9JML7</accession>
<reference evidence="2 3" key="1">
    <citation type="submission" date="2018-08" db="EMBL/GenBank/DDBJ databases">
        <title>Genomic Encyclopedia of Archaeal and Bacterial Type Strains, Phase II (KMG-II): from individual species to whole genera.</title>
        <authorList>
            <person name="Goeker M."/>
        </authorList>
    </citation>
    <scope>NUCLEOTIDE SEQUENCE [LARGE SCALE GENOMIC DNA]</scope>
    <source>
        <strain evidence="2 3">DSM 2261</strain>
    </source>
</reference>
<evidence type="ECO:0000313" key="2">
    <source>
        <dbReference type="EMBL" id="REG22553.1"/>
    </source>
</evidence>
<sequence length="64" mass="6888">MDYPQDTMPTDDKKSTTKKAANTQAKPAASKAAPAAAKKVHKAGKPSNPFLVENPPPRMRGNRK</sequence>
<organism evidence="2 3">
    <name type="scientific">Archangium gephyra</name>
    <dbReference type="NCBI Taxonomy" id="48"/>
    <lineage>
        <taxon>Bacteria</taxon>
        <taxon>Pseudomonadati</taxon>
        <taxon>Myxococcota</taxon>
        <taxon>Myxococcia</taxon>
        <taxon>Myxococcales</taxon>
        <taxon>Cystobacterineae</taxon>
        <taxon>Archangiaceae</taxon>
        <taxon>Archangium</taxon>
    </lineage>
</organism>
<keyword evidence="3" id="KW-1185">Reference proteome</keyword>
<evidence type="ECO:0000313" key="3">
    <source>
        <dbReference type="Proteomes" id="UP000256345"/>
    </source>
</evidence>
<feature type="region of interest" description="Disordered" evidence="1">
    <location>
        <begin position="1"/>
        <end position="64"/>
    </location>
</feature>
<comment type="caution">
    <text evidence="2">The sequence shown here is derived from an EMBL/GenBank/DDBJ whole genome shotgun (WGS) entry which is preliminary data.</text>
</comment>
<protein>
    <submittedName>
        <fullName evidence="2">Uncharacterized protein</fullName>
    </submittedName>
</protein>
<name>A0ABX9JML7_9BACT</name>
<feature type="compositionally biased region" description="Low complexity" evidence="1">
    <location>
        <begin position="18"/>
        <end position="37"/>
    </location>
</feature>
<gene>
    <name evidence="2" type="ORF">ATI61_11983</name>
</gene>
<dbReference type="Proteomes" id="UP000256345">
    <property type="component" value="Unassembled WGS sequence"/>
</dbReference>
<evidence type="ECO:0000256" key="1">
    <source>
        <dbReference type="SAM" id="MobiDB-lite"/>
    </source>
</evidence>